<dbReference type="RefSeq" id="WP_271322735.1">
    <property type="nucleotide sequence ID" value="NZ_JAAGKO020000040.1"/>
</dbReference>
<keyword evidence="2" id="KW-1185">Reference proteome</keyword>
<sequence>MADYDFPDDLVQLRRDFHRTGIGLRALPADAPAEERQRLRDHERDLALQLSQHPWWNAEPGRGTAAKAVLQQQVADDAAAEDHAGA</sequence>
<proteinExistence type="predicted"/>
<evidence type="ECO:0000313" key="1">
    <source>
        <dbReference type="EMBL" id="MDI5965704.1"/>
    </source>
</evidence>
<accession>A0ABT6W5Z3</accession>
<protein>
    <submittedName>
        <fullName evidence="1">Uncharacterized protein</fullName>
    </submittedName>
</protein>
<reference evidence="1 2" key="1">
    <citation type="submission" date="2023-05" db="EMBL/GenBank/DDBJ databases">
        <title>Streptantibioticus silvisoli sp. nov., acidotolerant actinomycetes 1 from pine litter.</title>
        <authorList>
            <person name="Swiecimska M."/>
            <person name="Golinska P."/>
            <person name="Sangal V."/>
            <person name="Wachnowicz B."/>
            <person name="Goodfellow M."/>
        </authorList>
    </citation>
    <scope>NUCLEOTIDE SEQUENCE [LARGE SCALE GENOMIC DNA]</scope>
    <source>
        <strain evidence="1 2">SL54</strain>
    </source>
</reference>
<organism evidence="1 2">
    <name type="scientific">Streptantibioticus silvisoli</name>
    <dbReference type="NCBI Taxonomy" id="2705255"/>
    <lineage>
        <taxon>Bacteria</taxon>
        <taxon>Bacillati</taxon>
        <taxon>Actinomycetota</taxon>
        <taxon>Actinomycetes</taxon>
        <taxon>Kitasatosporales</taxon>
        <taxon>Streptomycetaceae</taxon>
        <taxon>Streptantibioticus</taxon>
    </lineage>
</organism>
<evidence type="ECO:0000313" key="2">
    <source>
        <dbReference type="Proteomes" id="UP001156398"/>
    </source>
</evidence>
<name>A0ABT6W5Z3_9ACTN</name>
<dbReference type="EMBL" id="JAAGKO020000040">
    <property type="protein sequence ID" value="MDI5965704.1"/>
    <property type="molecule type" value="Genomic_DNA"/>
</dbReference>
<comment type="caution">
    <text evidence="1">The sequence shown here is derived from an EMBL/GenBank/DDBJ whole genome shotgun (WGS) entry which is preliminary data.</text>
</comment>
<gene>
    <name evidence="1" type="ORF">POF43_023760</name>
</gene>
<dbReference type="Proteomes" id="UP001156398">
    <property type="component" value="Unassembled WGS sequence"/>
</dbReference>